<protein>
    <submittedName>
        <fullName evidence="2">Glyoxylase</fullName>
    </submittedName>
</protein>
<dbReference type="InterPro" id="IPR037523">
    <property type="entry name" value="VOC_core"/>
</dbReference>
<dbReference type="PANTHER" id="PTHR36503:SF3">
    <property type="entry name" value="BLR0126 PROTEIN"/>
    <property type="match status" value="1"/>
</dbReference>
<dbReference type="AlphaFoldDB" id="A0A919XB71"/>
<feature type="domain" description="VOC" evidence="1">
    <location>
        <begin position="4"/>
        <end position="125"/>
    </location>
</feature>
<dbReference type="Pfam" id="PF00903">
    <property type="entry name" value="Glyoxalase"/>
    <property type="match status" value="1"/>
</dbReference>
<dbReference type="InterPro" id="IPR029068">
    <property type="entry name" value="Glyas_Bleomycin-R_OHBP_Dase"/>
</dbReference>
<dbReference type="Proteomes" id="UP000679779">
    <property type="component" value="Unassembled WGS sequence"/>
</dbReference>
<accession>A0A919XB71</accession>
<evidence type="ECO:0000313" key="3">
    <source>
        <dbReference type="Proteomes" id="UP000679779"/>
    </source>
</evidence>
<evidence type="ECO:0000313" key="2">
    <source>
        <dbReference type="EMBL" id="GIO28936.1"/>
    </source>
</evidence>
<name>A0A919XB71_9BACL</name>
<dbReference type="Gene3D" id="3.10.180.10">
    <property type="entry name" value="2,3-Dihydroxybiphenyl 1,2-Dioxygenase, domain 1"/>
    <property type="match status" value="1"/>
</dbReference>
<dbReference type="EMBL" id="BORQ01000001">
    <property type="protein sequence ID" value="GIO28936.1"/>
    <property type="molecule type" value="Genomic_DNA"/>
</dbReference>
<comment type="caution">
    <text evidence="2">The sequence shown here is derived from an EMBL/GenBank/DDBJ whole genome shotgun (WGS) entry which is preliminary data.</text>
</comment>
<proteinExistence type="predicted"/>
<dbReference type="PROSITE" id="PS51819">
    <property type="entry name" value="VOC"/>
    <property type="match status" value="1"/>
</dbReference>
<dbReference type="RefSeq" id="WP_160041777.1">
    <property type="nucleotide sequence ID" value="NZ_BORQ01000001.1"/>
</dbReference>
<organism evidence="2 3">
    <name type="scientific">Paenibacillus albilobatus</name>
    <dbReference type="NCBI Taxonomy" id="2716884"/>
    <lineage>
        <taxon>Bacteria</taxon>
        <taxon>Bacillati</taxon>
        <taxon>Bacillota</taxon>
        <taxon>Bacilli</taxon>
        <taxon>Bacillales</taxon>
        <taxon>Paenibacillaceae</taxon>
        <taxon>Paenibacillus</taxon>
    </lineage>
</organism>
<sequence>MTMKLKRIGIFVEEMKRALDFYRLLGFEIPASANEEQHVEVECNGIFLAFDTRETVQVILGSFQEPIGNRMEIAFHLDSRETLDESYRRLTSQGYIRHLEPSDTPWGERYAIIKDPDGNLVSLVA</sequence>
<reference evidence="2" key="1">
    <citation type="submission" date="2021-03" db="EMBL/GenBank/DDBJ databases">
        <title>Antimicrobial resistance genes in bacteria isolated from Japanese honey, and their potential for conferring macrolide and lincosamide resistance in the American foulbrood pathogen Paenibacillus larvae.</title>
        <authorList>
            <person name="Okamoto M."/>
            <person name="Kumagai M."/>
            <person name="Kanamori H."/>
            <person name="Takamatsu D."/>
        </authorList>
    </citation>
    <scope>NUCLEOTIDE SEQUENCE</scope>
    <source>
        <strain evidence="2">J2TS6</strain>
    </source>
</reference>
<dbReference type="SUPFAM" id="SSF54593">
    <property type="entry name" value="Glyoxalase/Bleomycin resistance protein/Dihydroxybiphenyl dioxygenase"/>
    <property type="match status" value="1"/>
</dbReference>
<evidence type="ECO:0000259" key="1">
    <source>
        <dbReference type="PROSITE" id="PS51819"/>
    </source>
</evidence>
<keyword evidence="3" id="KW-1185">Reference proteome</keyword>
<dbReference type="PANTHER" id="PTHR36503">
    <property type="entry name" value="BLR2520 PROTEIN"/>
    <property type="match status" value="1"/>
</dbReference>
<gene>
    <name evidence="2" type="ORF">J2TS6_00770</name>
</gene>
<dbReference type="InterPro" id="IPR004360">
    <property type="entry name" value="Glyas_Fos-R_dOase_dom"/>
</dbReference>